<name>A0A368KPN9_9BACT</name>
<comment type="caution">
    <text evidence="1">The sequence shown here is derived from an EMBL/GenBank/DDBJ whole genome shotgun (WGS) entry which is preliminary data.</text>
</comment>
<dbReference type="EMBL" id="QPEX01000043">
    <property type="protein sequence ID" value="RCS42255.1"/>
    <property type="molecule type" value="Genomic_DNA"/>
</dbReference>
<evidence type="ECO:0000313" key="2">
    <source>
        <dbReference type="Proteomes" id="UP000253562"/>
    </source>
</evidence>
<proteinExistence type="predicted"/>
<accession>A0A368KPN9</accession>
<reference evidence="1 2" key="1">
    <citation type="submission" date="2018-07" db="EMBL/GenBank/DDBJ databases">
        <title>Comparative genomes isolates from brazilian mangrove.</title>
        <authorList>
            <person name="De Araujo J.E."/>
            <person name="Taketani R.G."/>
            <person name="Silva M.C.P."/>
            <person name="Lourenco M.V."/>
            <person name="Oliveira V.M."/>
            <person name="Andreote F.D."/>
        </authorList>
    </citation>
    <scope>NUCLEOTIDE SEQUENCE [LARGE SCALE GENOMIC DNA]</scope>
    <source>
        <strain evidence="1 2">HEX PRIS-MGV</strain>
    </source>
</reference>
<dbReference type="Proteomes" id="UP000253562">
    <property type="component" value="Unassembled WGS sequence"/>
</dbReference>
<protein>
    <submittedName>
        <fullName evidence="1">Uncharacterized protein</fullName>
    </submittedName>
</protein>
<dbReference type="RefSeq" id="WP_114371147.1">
    <property type="nucleotide sequence ID" value="NZ_QPEX01000043.1"/>
</dbReference>
<sequence>MTTTSVLRAEAIIELCSSPIACIRQIAWKYDDSTTGKMNVWGGQTPIIAICFEDGNDSCLFVGATDTALAFRLSGSDDYDAVLSLVNQIDKAEFDNDELIGVFDLNSVVCPISDWETLNITKASVIETVEDNTVVGLCLGINLGTRLGLFVAPNPGITLSFNDTCDSIIGQAENAQREGLVHIISKEFSNRETPQQIDTIDWFDWLRRKN</sequence>
<organism evidence="1 2">
    <name type="scientific">Bremerella cremea</name>
    <dbReference type="NCBI Taxonomy" id="1031537"/>
    <lineage>
        <taxon>Bacteria</taxon>
        <taxon>Pseudomonadati</taxon>
        <taxon>Planctomycetota</taxon>
        <taxon>Planctomycetia</taxon>
        <taxon>Pirellulales</taxon>
        <taxon>Pirellulaceae</taxon>
        <taxon>Bremerella</taxon>
    </lineage>
</organism>
<evidence type="ECO:0000313" key="1">
    <source>
        <dbReference type="EMBL" id="RCS42255.1"/>
    </source>
</evidence>
<gene>
    <name evidence="1" type="ORF">DTL42_19485</name>
</gene>
<dbReference type="AlphaFoldDB" id="A0A368KPN9"/>